<evidence type="ECO:0000256" key="4">
    <source>
        <dbReference type="SAM" id="MobiDB-lite"/>
    </source>
</evidence>
<dbReference type="PANTHER" id="PTHR30203:SF25">
    <property type="entry name" value="OUTER MEMBRANE PROTEIN-RELATED"/>
    <property type="match status" value="1"/>
</dbReference>
<comment type="subcellular location">
    <subcellularLocation>
        <location evidence="2">Cell membrane</location>
        <topology evidence="2">Lipid-anchor</topology>
    </subcellularLocation>
</comment>
<evidence type="ECO:0000313" key="5">
    <source>
        <dbReference type="EMBL" id="ASV76745.1"/>
    </source>
</evidence>
<feature type="compositionally biased region" description="Pro residues" evidence="4">
    <location>
        <begin position="505"/>
        <end position="519"/>
    </location>
</feature>
<keyword evidence="2" id="KW-0812">Transmembrane</keyword>
<dbReference type="Gene3D" id="1.20.1600.10">
    <property type="entry name" value="Outer membrane efflux proteins (OEP)"/>
    <property type="match status" value="1"/>
</dbReference>
<dbReference type="EMBL" id="CP018477">
    <property type="protein sequence ID" value="ASV76745.1"/>
    <property type="molecule type" value="Genomic_DNA"/>
</dbReference>
<organism evidence="5 6">
    <name type="scientific">Thermogutta terrifontis</name>
    <dbReference type="NCBI Taxonomy" id="1331910"/>
    <lineage>
        <taxon>Bacteria</taxon>
        <taxon>Pseudomonadati</taxon>
        <taxon>Planctomycetota</taxon>
        <taxon>Planctomycetia</taxon>
        <taxon>Pirellulales</taxon>
        <taxon>Thermoguttaceae</taxon>
        <taxon>Thermogutta</taxon>
    </lineage>
</organism>
<accession>A0A286RL92</accession>
<dbReference type="AlphaFoldDB" id="A0A286RL92"/>
<keyword evidence="6" id="KW-1185">Reference proteome</keyword>
<protein>
    <submittedName>
        <fullName evidence="5">RND efflux system, outer membrane lipoprotein CmeC</fullName>
    </submittedName>
</protein>
<dbReference type="Pfam" id="PF02321">
    <property type="entry name" value="OEP"/>
    <property type="match status" value="2"/>
</dbReference>
<evidence type="ECO:0000256" key="1">
    <source>
        <dbReference type="ARBA" id="ARBA00007613"/>
    </source>
</evidence>
<feature type="compositionally biased region" description="Low complexity" evidence="4">
    <location>
        <begin position="527"/>
        <end position="547"/>
    </location>
</feature>
<dbReference type="SUPFAM" id="SSF56954">
    <property type="entry name" value="Outer membrane efflux proteins (OEP)"/>
    <property type="match status" value="1"/>
</dbReference>
<dbReference type="KEGG" id="ttf:THTE_4144"/>
<dbReference type="Gene3D" id="2.20.200.10">
    <property type="entry name" value="Outer membrane efflux proteins (OEP)"/>
    <property type="match status" value="1"/>
</dbReference>
<proteinExistence type="inferred from homology"/>
<dbReference type="PANTHER" id="PTHR30203">
    <property type="entry name" value="OUTER MEMBRANE CATION EFFLUX PROTEIN"/>
    <property type="match status" value="1"/>
</dbReference>
<reference evidence="5 6" key="1">
    <citation type="journal article" name="Front. Microbiol.">
        <title>Sugar Metabolism of the First Thermophilic Planctomycete Thermogutta terrifontis: Comparative Genomic and Transcriptomic Approaches.</title>
        <authorList>
            <person name="Elcheninov A.G."/>
            <person name="Menzel P."/>
            <person name="Gudbergsdottir S.R."/>
            <person name="Slesarev A.I."/>
            <person name="Kadnikov V.V."/>
            <person name="Krogh A."/>
            <person name="Bonch-Osmolovskaya E.A."/>
            <person name="Peng X."/>
            <person name="Kublanov I.V."/>
        </authorList>
    </citation>
    <scope>NUCLEOTIDE SEQUENCE [LARGE SCALE GENOMIC DNA]</scope>
    <source>
        <strain evidence="5 6">R1</strain>
    </source>
</reference>
<keyword evidence="2 5" id="KW-0449">Lipoprotein</keyword>
<gene>
    <name evidence="5" type="ORF">THTE_4144</name>
</gene>
<feature type="region of interest" description="Disordered" evidence="4">
    <location>
        <begin position="492"/>
        <end position="602"/>
    </location>
</feature>
<sequence length="602" mass="66004">MLIAAGGCSTSLRDWWHKGFKVGPDYCPPSAEVGEAWIDSNDPAVKTSGNIDYAHWWTVFNDPVLNELVYTAYQENLPLKIAAWRIMEARYQLGVARGYLLPQEQQAIGSFMRNQMSGEAFPMSKFSQIPGFKMSYDDWLGGLTASWELDFWGRYRRMIEAAEANVQAQEEDYNAALVLLQAEVASTYIQLRELDERLDLARKNVALQRDTLAIAKARFEQGIVSQLDVHQAQAILSNTESMIPMLESMRRVAENRLCTLLGQPPQDLDPVLGPPGKIPTVPPEVVVGIPADLLRRRPDVRRAERLAAAQCAKIGVAEAEFYPHIAITGQLAWQAENFSDLFGSSAFTGMIGPGFRWNILNYGRIRNNVLMEDARFRQAILGYQETVLRAAEEAEDMITAFLMEQRRLRALEQATQATAQASQLAVAQYQQGLIDFQRVIDSQRALVQQQDALAESRGKVALNLIGVYKALGGGWEMRRNPTAGVILTQLQTKQGSQSGQAVTPAPTPAEVPQSAPPASPFKREPENSQPQAPAAPAQPSAEGQGQQVPPAPMPEAPPAQKLPQAPGNLPPPPVPSESSAEQKLSLPVLPVQGEVGEIGISG</sequence>
<dbReference type="GO" id="GO:0015562">
    <property type="term" value="F:efflux transmembrane transporter activity"/>
    <property type="evidence" value="ECO:0007669"/>
    <property type="project" value="InterPro"/>
</dbReference>
<feature type="coiled-coil region" evidence="3">
    <location>
        <begin position="159"/>
        <end position="211"/>
    </location>
</feature>
<dbReference type="NCBIfam" id="TIGR01845">
    <property type="entry name" value="outer_NodT"/>
    <property type="match status" value="1"/>
</dbReference>
<dbReference type="InterPro" id="IPR003423">
    <property type="entry name" value="OMP_efflux"/>
</dbReference>
<evidence type="ECO:0000256" key="2">
    <source>
        <dbReference type="RuleBase" id="RU362097"/>
    </source>
</evidence>
<dbReference type="Proteomes" id="UP000215086">
    <property type="component" value="Chromosome"/>
</dbReference>
<keyword evidence="3" id="KW-0175">Coiled coil</keyword>
<dbReference type="InterPro" id="IPR010131">
    <property type="entry name" value="MdtP/NodT-like"/>
</dbReference>
<evidence type="ECO:0000256" key="3">
    <source>
        <dbReference type="SAM" id="Coils"/>
    </source>
</evidence>
<name>A0A286RL92_9BACT</name>
<evidence type="ECO:0000313" key="6">
    <source>
        <dbReference type="Proteomes" id="UP000215086"/>
    </source>
</evidence>
<dbReference type="GO" id="GO:0005886">
    <property type="term" value="C:plasma membrane"/>
    <property type="evidence" value="ECO:0007669"/>
    <property type="project" value="UniProtKB-SubCell"/>
</dbReference>
<keyword evidence="2" id="KW-0472">Membrane</keyword>
<comment type="similarity">
    <text evidence="1 2">Belongs to the outer membrane factor (OMF) (TC 1.B.17) family.</text>
</comment>
<keyword evidence="2" id="KW-1134">Transmembrane beta strand</keyword>
<keyword evidence="2" id="KW-0564">Palmitate</keyword>